<dbReference type="SUPFAM" id="SSF50447">
    <property type="entry name" value="Translation proteins"/>
    <property type="match status" value="2"/>
</dbReference>
<dbReference type="PANTHER" id="PTHR43381">
    <property type="entry name" value="TRANSLATION INITIATION FACTOR IF-2-RELATED"/>
    <property type="match status" value="1"/>
</dbReference>
<dbReference type="STRING" id="136037.A0A067RTM6"/>
<dbReference type="Pfam" id="PF00009">
    <property type="entry name" value="GTP_EFTU"/>
    <property type="match status" value="1"/>
</dbReference>
<evidence type="ECO:0000256" key="2">
    <source>
        <dbReference type="ARBA" id="ARBA00007733"/>
    </source>
</evidence>
<feature type="region of interest" description="Disordered" evidence="11">
    <location>
        <begin position="147"/>
        <end position="174"/>
    </location>
</feature>
<dbReference type="FunFam" id="2.40.30.10:FF:000008">
    <property type="entry name" value="Translation initiation factor IF-2"/>
    <property type="match status" value="1"/>
</dbReference>
<feature type="domain" description="Tr-type G" evidence="12">
    <location>
        <begin position="178"/>
        <end position="348"/>
    </location>
</feature>
<keyword evidence="6" id="KW-0809">Transit peptide</keyword>
<dbReference type="HAMAP" id="MF_00100_B">
    <property type="entry name" value="IF_2_B"/>
    <property type="match status" value="1"/>
</dbReference>
<dbReference type="InParanoid" id="A0A067RTM6"/>
<comment type="subcellular location">
    <subcellularLocation>
        <location evidence="1">Mitochondrion</location>
    </subcellularLocation>
</comment>
<keyword evidence="3 13" id="KW-0396">Initiation factor</keyword>
<evidence type="ECO:0000256" key="1">
    <source>
        <dbReference type="ARBA" id="ARBA00004173"/>
    </source>
</evidence>
<dbReference type="InterPro" id="IPR015760">
    <property type="entry name" value="TIF_IF2"/>
</dbReference>
<protein>
    <recommendedName>
        <fullName evidence="10">Translation initiation factor IF-2, mitochondrial</fullName>
    </recommendedName>
</protein>
<evidence type="ECO:0000259" key="12">
    <source>
        <dbReference type="PROSITE" id="PS51722"/>
    </source>
</evidence>
<organism evidence="13 14">
    <name type="scientific">Zootermopsis nevadensis</name>
    <name type="common">Dampwood termite</name>
    <dbReference type="NCBI Taxonomy" id="136037"/>
    <lineage>
        <taxon>Eukaryota</taxon>
        <taxon>Metazoa</taxon>
        <taxon>Ecdysozoa</taxon>
        <taxon>Arthropoda</taxon>
        <taxon>Hexapoda</taxon>
        <taxon>Insecta</taxon>
        <taxon>Pterygota</taxon>
        <taxon>Neoptera</taxon>
        <taxon>Polyneoptera</taxon>
        <taxon>Dictyoptera</taxon>
        <taxon>Blattodea</taxon>
        <taxon>Blattoidea</taxon>
        <taxon>Termitoidae</taxon>
        <taxon>Termopsidae</taxon>
        <taxon>Zootermopsis</taxon>
    </lineage>
</organism>
<evidence type="ECO:0000256" key="9">
    <source>
        <dbReference type="ARBA" id="ARBA00025162"/>
    </source>
</evidence>
<evidence type="ECO:0000313" key="13">
    <source>
        <dbReference type="EMBL" id="KDR24160.1"/>
    </source>
</evidence>
<sequence length="718" mass="80317">MFVCSMATPIIRISVLRSLYGPLWKKSINKNHSYVWSKCLSQQFNICVLCRFLHFSSKWCKKRKSPEEKKSPTAIHFSSKTKRKHTVIDIWKYMTVANLANAMGKSVDHVFEVMMYVDNTVDYDKSTSVIDSLQVIQEIVKKSGMRARTVSPPDLSDPERINKDATKWPPPDPSVLVKRPPVVTVMGHVDHGKTTLLDSLRNTSVVKSEFGGITQHIGAFSVKLQSGETVTFLDTPGHAAFTAMRARGAKVTDLVVLVVAADDGVMEQTVESIRMAKAEAVPIIIAINKIDKQEADIEHTKDMLLPHGIQVEDRGGDVQAIPISALNGTNLDTLTEAIVLQAELMNLKGDPRGRVEGVVVESRTDLHRGKLSTAIVQRGMLQKGTVLVAGLAWAKVRAMFNDRGQPIQQAPPSTPVEVLGWRELPSAGDEIIEVESEKRAHEVMKWRQSVKLTEKQEAEREAVECKIEEHLKVYKTQLETRRRLGRYKLRPTGPREKEIKDDIGPRVSVIVKGDVDGSVEAILDVLETYDGDSVCKLDVVHYGVGNVSETDVELATAFKAIIYCFNVNTPDKITELAKSNKISIRSHNIIYKMVDDLKKEINSQLPLMDVEEELGEANVLQDFEVTEGKRKVHVAGCRCTKGILKKTGRYRLQRGQETVYDGLLASMRHLKNEVDSIKKDVECGLRLADGTINFRAGDTLVCYEIRKEQQETKWDPGF</sequence>
<dbReference type="FunFam" id="2.40.30.10:FF:000007">
    <property type="entry name" value="Translation initiation factor IF-2"/>
    <property type="match status" value="1"/>
</dbReference>
<dbReference type="OrthoDB" id="361630at2759"/>
<dbReference type="Gene3D" id="2.40.30.10">
    <property type="entry name" value="Translation factors"/>
    <property type="match status" value="2"/>
</dbReference>
<comment type="function">
    <text evidence="9">One of the essential components for the initiation of protein synthesis. Protects formylmethionyl-tRNA from spontaneous hydrolysis and promotes its binding to the 30S ribosomal subunits. Also involved in the hydrolysis of GTP during the formation of the 70S ribosomal complex.</text>
</comment>
<dbReference type="CDD" id="cd03702">
    <property type="entry name" value="IF2_mtIF2_II"/>
    <property type="match status" value="1"/>
</dbReference>
<evidence type="ECO:0000256" key="3">
    <source>
        <dbReference type="ARBA" id="ARBA00022540"/>
    </source>
</evidence>
<gene>
    <name evidence="13" type="ORF">L798_08990</name>
</gene>
<evidence type="ECO:0000256" key="7">
    <source>
        <dbReference type="ARBA" id="ARBA00023128"/>
    </source>
</evidence>
<dbReference type="Proteomes" id="UP000027135">
    <property type="component" value="Unassembled WGS sequence"/>
</dbReference>
<dbReference type="SUPFAM" id="SSF52540">
    <property type="entry name" value="P-loop containing nucleoside triphosphate hydrolases"/>
    <property type="match status" value="1"/>
</dbReference>
<comment type="similarity">
    <text evidence="2">Belongs to the TRAFAC class translation factor GTPase superfamily. Classic translation factor GTPase family. IF-2 subfamily.</text>
</comment>
<dbReference type="Pfam" id="PF11987">
    <property type="entry name" value="IF-2"/>
    <property type="match status" value="1"/>
</dbReference>
<name>A0A067RTM6_ZOONE</name>
<dbReference type="eggNOG" id="KOG1145">
    <property type="taxonomic scope" value="Eukaryota"/>
</dbReference>
<keyword evidence="4" id="KW-0547">Nucleotide-binding</keyword>
<dbReference type="NCBIfam" id="TIGR00487">
    <property type="entry name" value="IF-2"/>
    <property type="match status" value="1"/>
</dbReference>
<dbReference type="NCBIfam" id="TIGR00231">
    <property type="entry name" value="small_GTP"/>
    <property type="match status" value="1"/>
</dbReference>
<evidence type="ECO:0000256" key="5">
    <source>
        <dbReference type="ARBA" id="ARBA00022917"/>
    </source>
</evidence>
<dbReference type="InterPro" id="IPR053905">
    <property type="entry name" value="EF-G-like_DII"/>
</dbReference>
<evidence type="ECO:0000313" key="14">
    <source>
        <dbReference type="Proteomes" id="UP000027135"/>
    </source>
</evidence>
<dbReference type="CDD" id="cd22265">
    <property type="entry name" value="UDM1_RNF168"/>
    <property type="match status" value="1"/>
</dbReference>
<dbReference type="InterPro" id="IPR000178">
    <property type="entry name" value="TF_IF2_bacterial-like"/>
</dbReference>
<dbReference type="FunFam" id="3.40.50.300:FF:000019">
    <property type="entry name" value="Translation initiation factor IF-2"/>
    <property type="match status" value="1"/>
</dbReference>
<dbReference type="CDD" id="cd01887">
    <property type="entry name" value="IF2_eIF5B"/>
    <property type="match status" value="1"/>
</dbReference>
<dbReference type="InterPro" id="IPR009000">
    <property type="entry name" value="Transl_B-barrel_sf"/>
</dbReference>
<keyword evidence="7" id="KW-0496">Mitochondrion</keyword>
<evidence type="ECO:0000256" key="10">
    <source>
        <dbReference type="ARBA" id="ARBA00044200"/>
    </source>
</evidence>
<dbReference type="FunFam" id="3.40.50.10050:FF:000001">
    <property type="entry name" value="Translation initiation factor IF-2"/>
    <property type="match status" value="1"/>
</dbReference>
<feature type="compositionally biased region" description="Basic and acidic residues" evidence="11">
    <location>
        <begin position="157"/>
        <end position="166"/>
    </location>
</feature>
<keyword evidence="5" id="KW-0648">Protein biosynthesis</keyword>
<keyword evidence="8" id="KW-0342">GTP-binding</keyword>
<dbReference type="InterPro" id="IPR044145">
    <property type="entry name" value="IF2_II"/>
</dbReference>
<dbReference type="InterPro" id="IPR000795">
    <property type="entry name" value="T_Tr_GTP-bd_dom"/>
</dbReference>
<dbReference type="GO" id="GO:0005525">
    <property type="term" value="F:GTP binding"/>
    <property type="evidence" value="ECO:0007669"/>
    <property type="project" value="UniProtKB-KW"/>
</dbReference>
<dbReference type="Gene3D" id="3.40.50.300">
    <property type="entry name" value="P-loop containing nucleotide triphosphate hydrolases"/>
    <property type="match status" value="1"/>
</dbReference>
<dbReference type="SUPFAM" id="SSF52156">
    <property type="entry name" value="Initiation factor IF2/eIF5b, domain 3"/>
    <property type="match status" value="1"/>
</dbReference>
<dbReference type="InterPro" id="IPR027417">
    <property type="entry name" value="P-loop_NTPase"/>
</dbReference>
<evidence type="ECO:0000256" key="11">
    <source>
        <dbReference type="SAM" id="MobiDB-lite"/>
    </source>
</evidence>
<dbReference type="InterPro" id="IPR023115">
    <property type="entry name" value="TIF_IF2_dom3"/>
</dbReference>
<evidence type="ECO:0000256" key="4">
    <source>
        <dbReference type="ARBA" id="ARBA00022741"/>
    </source>
</evidence>
<dbReference type="AlphaFoldDB" id="A0A067RTM6"/>
<dbReference type="GO" id="GO:0003924">
    <property type="term" value="F:GTPase activity"/>
    <property type="evidence" value="ECO:0007669"/>
    <property type="project" value="InterPro"/>
</dbReference>
<dbReference type="FunCoup" id="A0A067RTM6">
    <property type="interactions" value="1127"/>
</dbReference>
<dbReference type="GO" id="GO:0005739">
    <property type="term" value="C:mitochondrion"/>
    <property type="evidence" value="ECO:0007669"/>
    <property type="project" value="UniProtKB-SubCell"/>
</dbReference>
<dbReference type="Pfam" id="PF22042">
    <property type="entry name" value="EF-G_D2"/>
    <property type="match status" value="1"/>
</dbReference>
<dbReference type="InterPro" id="IPR005225">
    <property type="entry name" value="Small_GTP-bd"/>
</dbReference>
<dbReference type="PANTHER" id="PTHR43381:SF20">
    <property type="entry name" value="TRANSLATION INITIATION FACTOR IF-2, MITOCHONDRIAL"/>
    <property type="match status" value="1"/>
</dbReference>
<dbReference type="InterPro" id="IPR036925">
    <property type="entry name" value="TIF_IF2_dom3_sf"/>
</dbReference>
<dbReference type="PROSITE" id="PS51722">
    <property type="entry name" value="G_TR_2"/>
    <property type="match status" value="1"/>
</dbReference>
<evidence type="ECO:0000256" key="8">
    <source>
        <dbReference type="ARBA" id="ARBA00023134"/>
    </source>
</evidence>
<proteinExistence type="inferred from homology"/>
<dbReference type="Gene3D" id="3.40.50.10050">
    <property type="entry name" value="Translation initiation factor IF- 2, domain 3"/>
    <property type="match status" value="1"/>
</dbReference>
<dbReference type="GO" id="GO:0003743">
    <property type="term" value="F:translation initiation factor activity"/>
    <property type="evidence" value="ECO:0007669"/>
    <property type="project" value="UniProtKB-KW"/>
</dbReference>
<keyword evidence="14" id="KW-1185">Reference proteome</keyword>
<dbReference type="CDD" id="cd03692">
    <property type="entry name" value="mtIF2_IVc"/>
    <property type="match status" value="1"/>
</dbReference>
<evidence type="ECO:0000256" key="6">
    <source>
        <dbReference type="ARBA" id="ARBA00022946"/>
    </source>
</evidence>
<reference evidence="13 14" key="1">
    <citation type="journal article" date="2014" name="Nat. Commun.">
        <title>Molecular traces of alternative social organization in a termite genome.</title>
        <authorList>
            <person name="Terrapon N."/>
            <person name="Li C."/>
            <person name="Robertson H.M."/>
            <person name="Ji L."/>
            <person name="Meng X."/>
            <person name="Booth W."/>
            <person name="Chen Z."/>
            <person name="Childers C.P."/>
            <person name="Glastad K.M."/>
            <person name="Gokhale K."/>
            <person name="Gowin J."/>
            <person name="Gronenberg W."/>
            <person name="Hermansen R.A."/>
            <person name="Hu H."/>
            <person name="Hunt B.G."/>
            <person name="Huylmans A.K."/>
            <person name="Khalil S.M."/>
            <person name="Mitchell R.D."/>
            <person name="Munoz-Torres M.C."/>
            <person name="Mustard J.A."/>
            <person name="Pan H."/>
            <person name="Reese J.T."/>
            <person name="Scharf M.E."/>
            <person name="Sun F."/>
            <person name="Vogel H."/>
            <person name="Xiao J."/>
            <person name="Yang W."/>
            <person name="Yang Z."/>
            <person name="Yang Z."/>
            <person name="Zhou J."/>
            <person name="Zhu J."/>
            <person name="Brent C.S."/>
            <person name="Elsik C.G."/>
            <person name="Goodisman M.A."/>
            <person name="Liberles D.A."/>
            <person name="Roe R.M."/>
            <person name="Vargo E.L."/>
            <person name="Vilcinskas A."/>
            <person name="Wang J."/>
            <person name="Bornberg-Bauer E."/>
            <person name="Korb J."/>
            <person name="Zhang G."/>
            <person name="Liebig J."/>
        </authorList>
    </citation>
    <scope>NUCLEOTIDE SEQUENCE [LARGE SCALE GENOMIC DNA]</scope>
    <source>
        <tissue evidence="13">Whole organism</tissue>
    </source>
</reference>
<accession>A0A067RTM6</accession>
<dbReference type="OMA" id="TIVCYQI"/>
<dbReference type="EMBL" id="KK852425">
    <property type="protein sequence ID" value="KDR24160.1"/>
    <property type="molecule type" value="Genomic_DNA"/>
</dbReference>